<dbReference type="CDD" id="cd07124">
    <property type="entry name" value="ALDH_PutA-P5CDH-RocA"/>
    <property type="match status" value="1"/>
</dbReference>
<evidence type="ECO:0000259" key="13">
    <source>
        <dbReference type="Pfam" id="PF18083"/>
    </source>
</evidence>
<keyword evidence="15" id="KW-1185">Reference proteome</keyword>
<dbReference type="InterPro" id="IPR015590">
    <property type="entry name" value="Aldehyde_DH_dom"/>
</dbReference>
<dbReference type="InterPro" id="IPR016161">
    <property type="entry name" value="Ald_DH/histidinol_DH"/>
</dbReference>
<dbReference type="InterPro" id="IPR050485">
    <property type="entry name" value="Proline_metab_enzyme"/>
</dbReference>
<dbReference type="Gene3D" id="3.40.309.10">
    <property type="entry name" value="Aldehyde Dehydrogenase, Chain A, domain 2"/>
    <property type="match status" value="1"/>
</dbReference>
<dbReference type="GO" id="GO:0003700">
    <property type="term" value="F:DNA-binding transcription factor activity"/>
    <property type="evidence" value="ECO:0007669"/>
    <property type="project" value="InterPro"/>
</dbReference>
<dbReference type="EMBL" id="AZAC01000031">
    <property type="protein sequence ID" value="KIX12482.1"/>
    <property type="molecule type" value="Genomic_DNA"/>
</dbReference>
<evidence type="ECO:0000313" key="14">
    <source>
        <dbReference type="EMBL" id="KIX12482.1"/>
    </source>
</evidence>
<evidence type="ECO:0000256" key="5">
    <source>
        <dbReference type="ARBA" id="ARBA00032259"/>
    </source>
</evidence>
<dbReference type="InParanoid" id="A0A0D2GC80"/>
<dbReference type="InterPro" id="IPR016160">
    <property type="entry name" value="Ald_DH_CS_CYS"/>
</dbReference>
<dbReference type="GO" id="GO:0003842">
    <property type="term" value="F:L-glutamate gamma-semialdehyde dehydrogenase activity"/>
    <property type="evidence" value="ECO:0007669"/>
    <property type="project" value="UniProtKB-EC"/>
</dbReference>
<organism evidence="14 15">
    <name type="scientific">Dethiosulfatarculus sandiegensis</name>
    <dbReference type="NCBI Taxonomy" id="1429043"/>
    <lineage>
        <taxon>Bacteria</taxon>
        <taxon>Pseudomonadati</taxon>
        <taxon>Thermodesulfobacteriota</taxon>
        <taxon>Desulfarculia</taxon>
        <taxon>Desulfarculales</taxon>
        <taxon>Desulfarculaceae</taxon>
        <taxon>Dethiosulfatarculus</taxon>
    </lineage>
</organism>
<dbReference type="FunCoup" id="A0A0D2GC80">
    <property type="interactions" value="254"/>
</dbReference>
<dbReference type="EC" id="1.2.1.88" evidence="2"/>
<comment type="pathway">
    <text evidence="1">Amino-acid degradation; L-proline degradation into L-glutamate; L-glutamate from L-proline: step 2/2.</text>
</comment>
<evidence type="ECO:0000256" key="4">
    <source>
        <dbReference type="ARBA" id="ARBA00023027"/>
    </source>
</evidence>
<protein>
    <recommendedName>
        <fullName evidence="5">L-glutamate gamma-semialdehyde dehydrogenase</fullName>
        <ecNumber evidence="2">1.2.1.88</ecNumber>
    </recommendedName>
    <alternativeName>
        <fullName evidence="5">L-glutamate gamma-semialdehyde dehydrogenase</fullName>
    </alternativeName>
</protein>
<gene>
    <name evidence="14" type="ORF">X474_18840</name>
</gene>
<dbReference type="PROSITE" id="PS00070">
    <property type="entry name" value="ALDEHYDE_DEHYDR_CYS"/>
    <property type="match status" value="1"/>
</dbReference>
<evidence type="ECO:0000256" key="7">
    <source>
        <dbReference type="ARBA" id="ARBA00061617"/>
    </source>
</evidence>
<dbReference type="InterPro" id="IPR041514">
    <property type="entry name" value="PutA_N"/>
</dbReference>
<proteinExistence type="inferred from homology"/>
<evidence type="ECO:0000256" key="9">
    <source>
        <dbReference type="PROSITE-ProRule" id="PRU10007"/>
    </source>
</evidence>
<dbReference type="Pfam" id="PF00171">
    <property type="entry name" value="Aldedh"/>
    <property type="match status" value="1"/>
</dbReference>
<dbReference type="Pfam" id="PF18083">
    <property type="entry name" value="PutA_N"/>
    <property type="match status" value="1"/>
</dbReference>
<dbReference type="FunFam" id="3.40.605.10:FF:000045">
    <property type="entry name" value="1-pyrroline-5-carboxylate dehydrogenase 1"/>
    <property type="match status" value="1"/>
</dbReference>
<dbReference type="GO" id="GO:0010133">
    <property type="term" value="P:L-proline catabolic process to L-glutamate"/>
    <property type="evidence" value="ECO:0007669"/>
    <property type="project" value="UniProtKB-UniPathway"/>
</dbReference>
<dbReference type="InterPro" id="IPR016162">
    <property type="entry name" value="Ald_DH_N"/>
</dbReference>
<dbReference type="AlphaFoldDB" id="A0A0D2GC80"/>
<dbReference type="InterPro" id="IPR025703">
    <property type="entry name" value="Bifunct_PutA"/>
</dbReference>
<evidence type="ECO:0000313" key="15">
    <source>
        <dbReference type="Proteomes" id="UP000032233"/>
    </source>
</evidence>
<dbReference type="PANTHER" id="PTHR42862:SF1">
    <property type="entry name" value="DELTA-1-PYRROLINE-5-CARBOXYLATE DEHYDROGENASE 2, ISOFORM A-RELATED"/>
    <property type="match status" value="1"/>
</dbReference>
<dbReference type="InterPro" id="IPR002872">
    <property type="entry name" value="Proline_DH_dom"/>
</dbReference>
<dbReference type="SUPFAM" id="SSF53720">
    <property type="entry name" value="ALDH-like"/>
    <property type="match status" value="1"/>
</dbReference>
<evidence type="ECO:0000256" key="6">
    <source>
        <dbReference type="ARBA" id="ARBA00048142"/>
    </source>
</evidence>
<comment type="similarity">
    <text evidence="7">Belongs to the aldehyde dehydrogenase family. RocA subfamily.</text>
</comment>
<dbReference type="UniPathway" id="UPA00261">
    <property type="reaction ID" value="UER00373"/>
</dbReference>
<dbReference type="InterPro" id="IPR029041">
    <property type="entry name" value="FAD-linked_oxidoreductase-like"/>
</dbReference>
<dbReference type="InterPro" id="IPR029510">
    <property type="entry name" value="Ald_DH_CS_GLU"/>
</dbReference>
<evidence type="ECO:0000256" key="1">
    <source>
        <dbReference type="ARBA" id="ARBA00004786"/>
    </source>
</evidence>
<dbReference type="Pfam" id="PF01619">
    <property type="entry name" value="Pro_dh"/>
    <property type="match status" value="1"/>
</dbReference>
<accession>A0A0D2GC80</accession>
<keyword evidence="4" id="KW-0520">NAD</keyword>
<dbReference type="Gene3D" id="3.20.20.220">
    <property type="match status" value="1"/>
</dbReference>
<evidence type="ECO:0000256" key="2">
    <source>
        <dbReference type="ARBA" id="ARBA00012884"/>
    </source>
</evidence>
<sequence length="988" mass="109951">MDSEGLQTRVAEKAAAMFQKVHQTTPSIFNRAWWSGKVMEWCMKNPEFKVEMFRFVDVLPYLERSSSVARHLQEYFCRPEQDFPAALQWGISSISPESMAAQMAARGIKSNIVKMARQFITGATPKDALPNLKRIRKSGLAFTLDLLGEATLSWPEAEEYQKRYLDLLSTLQEHSPRWPALGGASNKLDWGASPKINLSLKPSTFNPRMHPANFQESIDRTKKMLRPIFRACMEKQAFINVDVEQYAFKDLTLALFKSLLDEDEFQDYPHAGVVIQTYLKDSEQDALDLLTWAKHRKHPVTVRLVKGAYWDYETVIARQQGWRVPVFEDKPSTDANFEHLTSLVLNNHDHLRLACASHNLRSLAFALEYAALLGIPQGEIEFQVLFGMAEPVRVALMEEKVPLRVYATVGELIPGMAYLVRRLLENTANESFLRRSYAEGISIEELSADPRRRIPDPMAEPPQEIDQAPFASEPHLNFSEPKPRTAFARAVKQHRSQTPREYPLFIDGQWIKTKKKLPSINPARPDEVVGQVYQAGKREVEKAFAAAQAALPVWRDTPFSKRAEILFKAADLARQKRLELAALQISEVGKAWAQADGDVTEAIDFLDYYAREAMRLGRGHGLVSPPGEKNTYFYQPRGIAVVIAPWNFPLAISMGMTSAALAAGNPVLYKPARDSQVVGAGLAEIFDQAGLPPGVLAYLPGPGSTVGRQMVDDPRTSLIAFTGSKEVGIEISQRAAQIQPGQRHMKKVIAELGGKNAIIVDSDADLDEAVAGICASAFGYQGQKCSACSRVLVLEENYKRFIDRLIPAAQSWVMGDPADPATDIGPMVDQAAQKKVLSYIELGKKEANLLWQSTPPKKGFYAPMAIFDQVPPESRLATEEIFGPVLSILKVKDMDEALFLALDVDYALTGGIYSRSPNNIERAIREFRVGNLYINRGVTGSMVGRQPFGGFALSGIGSKSGGPDYLIQFLEPRCVTENTLRRGFAPEG</sequence>
<dbReference type="GO" id="GO:0004657">
    <property type="term" value="F:proline dehydrogenase activity"/>
    <property type="evidence" value="ECO:0007669"/>
    <property type="project" value="InterPro"/>
</dbReference>
<dbReference type="OrthoDB" id="9762913at2"/>
<dbReference type="InterPro" id="IPR005932">
    <property type="entry name" value="RocA"/>
</dbReference>
<feature type="active site" evidence="8">
    <location>
        <position position="785"/>
    </location>
</feature>
<evidence type="ECO:0000259" key="12">
    <source>
        <dbReference type="Pfam" id="PF01619"/>
    </source>
</evidence>
<dbReference type="NCBIfam" id="NF002852">
    <property type="entry name" value="PRK03137.1"/>
    <property type="match status" value="1"/>
</dbReference>
<evidence type="ECO:0000259" key="11">
    <source>
        <dbReference type="Pfam" id="PF00171"/>
    </source>
</evidence>
<evidence type="ECO:0000256" key="10">
    <source>
        <dbReference type="RuleBase" id="RU003345"/>
    </source>
</evidence>
<dbReference type="RefSeq" id="WP_044350597.1">
    <property type="nucleotide sequence ID" value="NZ_AZAC01000031.1"/>
</dbReference>
<dbReference type="PATRIC" id="fig|1429043.3.peg.3990"/>
<dbReference type="Gene3D" id="3.40.605.10">
    <property type="entry name" value="Aldehyde Dehydrogenase, Chain A, domain 1"/>
    <property type="match status" value="1"/>
</dbReference>
<dbReference type="SUPFAM" id="SSF51730">
    <property type="entry name" value="FAD-linked oxidoreductase"/>
    <property type="match status" value="1"/>
</dbReference>
<dbReference type="PANTHER" id="PTHR42862">
    <property type="entry name" value="DELTA-1-PYRROLINE-5-CARBOXYLATE DEHYDROGENASE 1, ISOFORM A-RELATED"/>
    <property type="match status" value="1"/>
</dbReference>
<name>A0A0D2GC80_9BACT</name>
<comment type="caution">
    <text evidence="14">The sequence shown here is derived from an EMBL/GenBank/DDBJ whole genome shotgun (WGS) entry which is preliminary data.</text>
</comment>
<dbReference type="FunFam" id="3.40.309.10:FF:000005">
    <property type="entry name" value="1-pyrroline-5-carboxylate dehydrogenase 1"/>
    <property type="match status" value="1"/>
</dbReference>
<feature type="domain" description="Proline dehydrogenase" evidence="12">
    <location>
        <begin position="129"/>
        <end position="435"/>
    </location>
</feature>
<keyword evidence="3 10" id="KW-0560">Oxidoreductase</keyword>
<dbReference type="PROSITE" id="PS00687">
    <property type="entry name" value="ALDEHYDE_DEHYDR_GLU"/>
    <property type="match status" value="1"/>
</dbReference>
<feature type="domain" description="Aldehyde dehydrogenase" evidence="11">
    <location>
        <begin position="510"/>
        <end position="973"/>
    </location>
</feature>
<evidence type="ECO:0000256" key="8">
    <source>
        <dbReference type="PIRSR" id="PIRSR000197-1"/>
    </source>
</evidence>
<feature type="domain" description="Proline utilization A N-terminal" evidence="13">
    <location>
        <begin position="9"/>
        <end position="119"/>
    </location>
</feature>
<feature type="active site" evidence="8 9">
    <location>
        <position position="751"/>
    </location>
</feature>
<comment type="catalytic activity">
    <reaction evidence="6">
        <text>L-glutamate 5-semialdehyde + NAD(+) + H2O = L-glutamate + NADH + 2 H(+)</text>
        <dbReference type="Rhea" id="RHEA:30235"/>
        <dbReference type="ChEBI" id="CHEBI:15377"/>
        <dbReference type="ChEBI" id="CHEBI:15378"/>
        <dbReference type="ChEBI" id="CHEBI:29985"/>
        <dbReference type="ChEBI" id="CHEBI:57540"/>
        <dbReference type="ChEBI" id="CHEBI:57945"/>
        <dbReference type="ChEBI" id="CHEBI:58066"/>
        <dbReference type="EC" id="1.2.1.88"/>
    </reaction>
</comment>
<dbReference type="STRING" id="1429043.X474_18840"/>
<reference evidence="14 15" key="1">
    <citation type="submission" date="2013-11" db="EMBL/GenBank/DDBJ databases">
        <title>Metagenomic analysis of a methanogenic consortium involved in long chain n-alkane degradation.</title>
        <authorList>
            <person name="Davidova I.A."/>
            <person name="Callaghan A.V."/>
            <person name="Wawrik B."/>
            <person name="Pruitt S."/>
            <person name="Marks C."/>
            <person name="Duncan K.E."/>
            <person name="Suflita J.M."/>
        </authorList>
    </citation>
    <scope>NUCLEOTIDE SEQUENCE [LARGE SCALE GENOMIC DNA]</scope>
    <source>
        <strain evidence="14 15">SPR</strain>
    </source>
</reference>
<dbReference type="PIRSF" id="PIRSF000197">
    <property type="entry name" value="Bifunct_PutA"/>
    <property type="match status" value="1"/>
</dbReference>
<evidence type="ECO:0000256" key="3">
    <source>
        <dbReference type="ARBA" id="ARBA00023002"/>
    </source>
</evidence>
<dbReference type="Proteomes" id="UP000032233">
    <property type="component" value="Unassembled WGS sequence"/>
</dbReference>
<dbReference type="GO" id="GO:0009898">
    <property type="term" value="C:cytoplasmic side of plasma membrane"/>
    <property type="evidence" value="ECO:0007669"/>
    <property type="project" value="TreeGrafter"/>
</dbReference>
<dbReference type="InterPro" id="IPR016163">
    <property type="entry name" value="Ald_DH_C"/>
</dbReference>